<dbReference type="SUPFAM" id="SSF57850">
    <property type="entry name" value="RING/U-box"/>
    <property type="match status" value="1"/>
</dbReference>
<organism evidence="1 2">
    <name type="scientific">Dictyocaulus viviparus</name>
    <name type="common">Bovine lungworm</name>
    <dbReference type="NCBI Taxonomy" id="29172"/>
    <lineage>
        <taxon>Eukaryota</taxon>
        <taxon>Metazoa</taxon>
        <taxon>Ecdysozoa</taxon>
        <taxon>Nematoda</taxon>
        <taxon>Chromadorea</taxon>
        <taxon>Rhabditida</taxon>
        <taxon>Rhabditina</taxon>
        <taxon>Rhabditomorpha</taxon>
        <taxon>Strongyloidea</taxon>
        <taxon>Metastrongylidae</taxon>
        <taxon>Dictyocaulus</taxon>
    </lineage>
</organism>
<reference evidence="2" key="2">
    <citation type="journal article" date="2016" name="Sci. Rep.">
        <title>Dictyocaulus viviparus genome, variome and transcriptome elucidate lungworm biology and support future intervention.</title>
        <authorList>
            <person name="McNulty S.N."/>
            <person name="Strube C."/>
            <person name="Rosa B.A."/>
            <person name="Martin J.C."/>
            <person name="Tyagi R."/>
            <person name="Choi Y.J."/>
            <person name="Wang Q."/>
            <person name="Hallsworth Pepin K."/>
            <person name="Zhang X."/>
            <person name="Ozersky P."/>
            <person name="Wilson R.K."/>
            <person name="Sternberg P.W."/>
            <person name="Gasser R.B."/>
            <person name="Mitreva M."/>
        </authorList>
    </citation>
    <scope>NUCLEOTIDE SEQUENCE [LARGE SCALE GENOMIC DNA]</scope>
    <source>
        <strain evidence="2">HannoverDv2000</strain>
    </source>
</reference>
<dbReference type="Proteomes" id="UP000053766">
    <property type="component" value="Unassembled WGS sequence"/>
</dbReference>
<dbReference type="EMBL" id="KN716995">
    <property type="protein sequence ID" value="KJH40848.1"/>
    <property type="molecule type" value="Genomic_DNA"/>
</dbReference>
<dbReference type="OrthoDB" id="424012at2759"/>
<evidence type="ECO:0000313" key="1">
    <source>
        <dbReference type="EMBL" id="KJH40848.1"/>
    </source>
</evidence>
<dbReference type="Gene3D" id="3.30.40.10">
    <property type="entry name" value="Zinc/RING finger domain, C3HC4 (zinc finger)"/>
    <property type="match status" value="1"/>
</dbReference>
<proteinExistence type="predicted"/>
<dbReference type="STRING" id="29172.A0A0D8X8H9"/>
<dbReference type="InterPro" id="IPR013083">
    <property type="entry name" value="Znf_RING/FYVE/PHD"/>
</dbReference>
<sequence>MQQDHTSSDAGSVTLGLHAVVPLPSCPHLNQTNDVPESGIDANSVCDMCSIPTEPWICLTCYKKNQDQQDIKTFDRNNYASKQGVKKDSIQCTIYT</sequence>
<evidence type="ECO:0000313" key="2">
    <source>
        <dbReference type="Proteomes" id="UP000053766"/>
    </source>
</evidence>
<name>A0A0D8X8H9_DICVI</name>
<gene>
    <name evidence="1" type="ORF">DICVIV_13190</name>
</gene>
<dbReference type="AlphaFoldDB" id="A0A0D8X8H9"/>
<protein>
    <submittedName>
        <fullName evidence="1">Uncharacterized protein</fullName>
    </submittedName>
</protein>
<reference evidence="1 2" key="1">
    <citation type="submission" date="2013-11" db="EMBL/GenBank/DDBJ databases">
        <title>Draft genome of the bovine lungworm Dictyocaulus viviparus.</title>
        <authorList>
            <person name="Mitreva M."/>
        </authorList>
    </citation>
    <scope>NUCLEOTIDE SEQUENCE [LARGE SCALE GENOMIC DNA]</scope>
    <source>
        <strain evidence="1 2">HannoverDv2000</strain>
    </source>
</reference>
<keyword evidence="2" id="KW-1185">Reference proteome</keyword>
<accession>A0A0D8X8H9</accession>